<evidence type="ECO:0000313" key="1">
    <source>
        <dbReference type="EMBL" id="DAE06480.1"/>
    </source>
</evidence>
<dbReference type="EMBL" id="BK015438">
    <property type="protein sequence ID" value="DAE06480.1"/>
    <property type="molecule type" value="Genomic_DNA"/>
</dbReference>
<sequence>MKNEFELKPFDKVLVRDKETAAWQIDLYEKCEKSLSSRCYCCLVSSWEYCIPYEGNEHLLGTTDKPERCNPDRNTLFGIKLKPGYVLEFEYGKVGVIFPIREIGSPKKEQLALIYTSGPWVQLEYIEVSKVIAIRGRAFGSLLTNGELLWKRAQKQSLTKAEIAERLGMKAKDFVIVGVEPEKNE</sequence>
<proteinExistence type="predicted"/>
<protein>
    <submittedName>
        <fullName evidence="1">Uncharacterized protein</fullName>
    </submittedName>
</protein>
<reference evidence="1" key="1">
    <citation type="journal article" date="2021" name="Proc. Natl. Acad. Sci. U.S.A.">
        <title>A Catalog of Tens of Thousands of Viruses from Human Metagenomes Reveals Hidden Associations with Chronic Diseases.</title>
        <authorList>
            <person name="Tisza M.J."/>
            <person name="Buck C.B."/>
        </authorList>
    </citation>
    <scope>NUCLEOTIDE SEQUENCE</scope>
    <source>
        <strain evidence="1">CtmP19</strain>
    </source>
</reference>
<organism evidence="1">
    <name type="scientific">Siphoviridae sp. ctmP19</name>
    <dbReference type="NCBI Taxonomy" id="2825651"/>
    <lineage>
        <taxon>Viruses</taxon>
        <taxon>Duplodnaviria</taxon>
        <taxon>Heunggongvirae</taxon>
        <taxon>Uroviricota</taxon>
        <taxon>Caudoviricetes</taxon>
    </lineage>
</organism>
<accession>A0A8S5PIE0</accession>
<name>A0A8S5PIE0_9CAUD</name>